<proteinExistence type="inferred from homology"/>
<protein>
    <recommendedName>
        <fullName evidence="4">Beta-galactosidase</fullName>
        <ecNumber evidence="4">3.2.1.23</ecNumber>
    </recommendedName>
</protein>
<comment type="catalytic activity">
    <reaction evidence="4">
        <text>Hydrolysis of terminal non-reducing beta-D-galactose residues in beta-D-galactosides.</text>
        <dbReference type="EC" id="3.2.1.23"/>
    </reaction>
</comment>
<name>A0ABP8A425_9MICO</name>
<dbReference type="Gene3D" id="2.60.120.260">
    <property type="entry name" value="Galactose-binding domain-like"/>
    <property type="match status" value="2"/>
</dbReference>
<evidence type="ECO:0000256" key="4">
    <source>
        <dbReference type="RuleBase" id="RU000675"/>
    </source>
</evidence>
<dbReference type="InterPro" id="IPR019801">
    <property type="entry name" value="Glyco_hydro_35_CS"/>
</dbReference>
<evidence type="ECO:0000259" key="6">
    <source>
        <dbReference type="Pfam" id="PF01301"/>
    </source>
</evidence>
<evidence type="ECO:0000256" key="1">
    <source>
        <dbReference type="ARBA" id="ARBA00009809"/>
    </source>
</evidence>
<feature type="domain" description="Glycoside hydrolase 35 catalytic" evidence="6">
    <location>
        <begin position="33"/>
        <end position="350"/>
    </location>
</feature>
<keyword evidence="3 4" id="KW-0326">Glycosidase</keyword>
<evidence type="ECO:0000313" key="9">
    <source>
        <dbReference type="EMBL" id="GAA4177174.1"/>
    </source>
</evidence>
<evidence type="ECO:0000259" key="7">
    <source>
        <dbReference type="Pfam" id="PF21317"/>
    </source>
</evidence>
<dbReference type="InterPro" id="IPR026283">
    <property type="entry name" value="B-gal_1-like"/>
</dbReference>
<dbReference type="PANTHER" id="PTHR23421">
    <property type="entry name" value="BETA-GALACTOSIDASE RELATED"/>
    <property type="match status" value="1"/>
</dbReference>
<dbReference type="Pfam" id="PF21317">
    <property type="entry name" value="BetaGal_ABD_1"/>
    <property type="match status" value="1"/>
</dbReference>
<evidence type="ECO:0000256" key="5">
    <source>
        <dbReference type="RuleBase" id="RU003679"/>
    </source>
</evidence>
<dbReference type="SUPFAM" id="SSF51445">
    <property type="entry name" value="(Trans)glycosidases"/>
    <property type="match status" value="1"/>
</dbReference>
<gene>
    <name evidence="9" type="ORF">GCM10022287_25550</name>
</gene>
<dbReference type="InterPro" id="IPR048912">
    <property type="entry name" value="BetaGal1-like_ABD1"/>
</dbReference>
<dbReference type="EMBL" id="BAABBW010000004">
    <property type="protein sequence ID" value="GAA4177174.1"/>
    <property type="molecule type" value="Genomic_DNA"/>
</dbReference>
<dbReference type="Gene3D" id="3.20.20.80">
    <property type="entry name" value="Glycosidases"/>
    <property type="match status" value="1"/>
</dbReference>
<evidence type="ECO:0000313" key="10">
    <source>
        <dbReference type="Proteomes" id="UP001501079"/>
    </source>
</evidence>
<dbReference type="InterPro" id="IPR031330">
    <property type="entry name" value="Gly_Hdrlase_35_cat"/>
</dbReference>
<dbReference type="PRINTS" id="PR00742">
    <property type="entry name" value="GLHYDRLASE35"/>
</dbReference>
<evidence type="ECO:0000256" key="2">
    <source>
        <dbReference type="ARBA" id="ARBA00022801"/>
    </source>
</evidence>
<dbReference type="SUPFAM" id="SSF49785">
    <property type="entry name" value="Galactose-binding domain-like"/>
    <property type="match status" value="1"/>
</dbReference>
<dbReference type="InterPro" id="IPR048913">
    <property type="entry name" value="BetaGal_gal-bd"/>
</dbReference>
<dbReference type="PROSITE" id="PS01182">
    <property type="entry name" value="GLYCOSYL_HYDROL_F35"/>
    <property type="match status" value="1"/>
</dbReference>
<accession>A0ABP8A425</accession>
<organism evidence="9 10">
    <name type="scientific">Gryllotalpicola koreensis</name>
    <dbReference type="NCBI Taxonomy" id="993086"/>
    <lineage>
        <taxon>Bacteria</taxon>
        <taxon>Bacillati</taxon>
        <taxon>Actinomycetota</taxon>
        <taxon>Actinomycetes</taxon>
        <taxon>Micrococcales</taxon>
        <taxon>Microbacteriaceae</taxon>
        <taxon>Gryllotalpicola</taxon>
    </lineage>
</organism>
<keyword evidence="2 4" id="KW-0378">Hydrolase</keyword>
<dbReference type="EC" id="3.2.1.23" evidence="4"/>
<dbReference type="Pfam" id="PF21467">
    <property type="entry name" value="BetaGal_gal-bd"/>
    <property type="match status" value="1"/>
</dbReference>
<dbReference type="Pfam" id="PF01301">
    <property type="entry name" value="Glyco_hydro_35"/>
    <property type="match status" value="1"/>
</dbReference>
<reference evidence="10" key="1">
    <citation type="journal article" date="2019" name="Int. J. Syst. Evol. Microbiol.">
        <title>The Global Catalogue of Microorganisms (GCM) 10K type strain sequencing project: providing services to taxonomists for standard genome sequencing and annotation.</title>
        <authorList>
            <consortium name="The Broad Institute Genomics Platform"/>
            <consortium name="The Broad Institute Genome Sequencing Center for Infectious Disease"/>
            <person name="Wu L."/>
            <person name="Ma J."/>
        </authorList>
    </citation>
    <scope>NUCLEOTIDE SEQUENCE [LARGE SCALE GENOMIC DNA]</scope>
    <source>
        <strain evidence="10">JCM 17591</strain>
    </source>
</reference>
<dbReference type="InterPro" id="IPR008979">
    <property type="entry name" value="Galactose-bd-like_sf"/>
</dbReference>
<evidence type="ECO:0000259" key="8">
    <source>
        <dbReference type="Pfam" id="PF21467"/>
    </source>
</evidence>
<comment type="similarity">
    <text evidence="1 5">Belongs to the glycosyl hydrolase 35 family.</text>
</comment>
<dbReference type="Proteomes" id="UP001501079">
    <property type="component" value="Unassembled WGS sequence"/>
</dbReference>
<sequence length="610" mass="66907">MVWAGSSGRPTLLFAFDAFEEAIVTRFEIGDDEFLLDGKPFRIISGALHYFRVHPAQWRDRIRSARLMGLNTIETYVPWNVHEPRPGEFTETGPDGRFDLIAFLRIVEDEGMRAIVRPGPYICAEWDGGGLPGWLLRDRTIRPRSSDPRFLEPATRYLSWVLGLVAPLQVDRGGPVILVQVENEYGAYGDDPHYLQVLTDTTRGAGITVPLTTVDQPSSTMIRDGSLPGLHKTASFGSQSRERLALLRREQPTGPLMCSEFWCGWFDDWGAHHHTTSTAAAAAELDEILSAGASVNIYMFHGGTNFGFTNGANDKGTYHPIVTSYDYDAPLDEAGRPTEKFWAFRDVIAKYADVPDAASDEPRRSPAFDAALRPGPGLLESAGAVSAWVEHAELPSMDDAGRNGGFLAYRTQLTGPDRPGVLSFDDVRDRAVVFLDGVRLGVLSRELHERALTLPRSHGELLVLVEDQGRVDYGPRIGEHKGLIGPARLDGEPLLRWQTLDVDADRLAAQVDASPAATSTSASPRFHLAEFTLDSPADLFLDSAGWGKGNAWLNGFPLGRYWQAGPQRTLYVPAGATQAGSNRLVVLEVDTLVSASARFLPAPELGQTEF</sequence>
<feature type="domain" description="Beta-galactosidase 1-like first all-beta" evidence="7">
    <location>
        <begin position="397"/>
        <end position="501"/>
    </location>
</feature>
<dbReference type="InterPro" id="IPR017853">
    <property type="entry name" value="GH"/>
</dbReference>
<comment type="caution">
    <text evidence="9">The sequence shown here is derived from an EMBL/GenBank/DDBJ whole genome shotgun (WGS) entry which is preliminary data.</text>
</comment>
<feature type="domain" description="Beta-galactosidase galactose-binding" evidence="8">
    <location>
        <begin position="524"/>
        <end position="582"/>
    </location>
</feature>
<keyword evidence="10" id="KW-1185">Reference proteome</keyword>
<evidence type="ECO:0000256" key="3">
    <source>
        <dbReference type="ARBA" id="ARBA00023295"/>
    </source>
</evidence>
<dbReference type="PIRSF" id="PIRSF006336">
    <property type="entry name" value="B-gal"/>
    <property type="match status" value="1"/>
</dbReference>
<dbReference type="InterPro" id="IPR001944">
    <property type="entry name" value="Glycoside_Hdrlase_35"/>
</dbReference>